<gene>
    <name evidence="2" type="ORF">E4Z61_10065</name>
</gene>
<dbReference type="EMBL" id="CP038469">
    <property type="protein sequence ID" value="QBX80685.1"/>
    <property type="molecule type" value="Genomic_DNA"/>
</dbReference>
<name>A0ABX5T6G8_9ENTR</name>
<keyword evidence="3" id="KW-1185">Reference proteome</keyword>
<evidence type="ECO:0000256" key="1">
    <source>
        <dbReference type="SAM" id="SignalP"/>
    </source>
</evidence>
<keyword evidence="1" id="KW-0732">Signal</keyword>
<evidence type="ECO:0000313" key="3">
    <source>
        <dbReference type="Proteomes" id="UP000296284"/>
    </source>
</evidence>
<feature type="signal peptide" evidence="1">
    <location>
        <begin position="1"/>
        <end position="23"/>
    </location>
</feature>
<evidence type="ECO:0000313" key="2">
    <source>
        <dbReference type="EMBL" id="QBX80685.1"/>
    </source>
</evidence>
<organism evidence="2 3">
    <name type="scientific">Citrobacter tructae</name>
    <dbReference type="NCBI Taxonomy" id="2562449"/>
    <lineage>
        <taxon>Bacteria</taxon>
        <taxon>Pseudomonadati</taxon>
        <taxon>Pseudomonadota</taxon>
        <taxon>Gammaproteobacteria</taxon>
        <taxon>Enterobacterales</taxon>
        <taxon>Enterobacteriaceae</taxon>
        <taxon>Citrobacter</taxon>
    </lineage>
</organism>
<feature type="chain" id="PRO_5045815502" evidence="1">
    <location>
        <begin position="24"/>
        <end position="138"/>
    </location>
</feature>
<dbReference type="Proteomes" id="UP000296284">
    <property type="component" value="Chromosome"/>
</dbReference>
<reference evidence="2 3" key="1">
    <citation type="submission" date="2019-03" db="EMBL/GenBank/DDBJ databases">
        <title>Complete genome sequence of Citrobacter sp. SNU WT2 isolated from diseased rainbow trout.</title>
        <authorList>
            <person name="Oh W.T."/>
            <person name="Park S.C."/>
        </authorList>
    </citation>
    <scope>NUCLEOTIDE SEQUENCE [LARGE SCALE GENOMIC DNA]</scope>
    <source>
        <strain evidence="2 3">SNU WT2</strain>
    </source>
</reference>
<sequence>MDFNRFCCTALLVVATGSFSALATAVEPVAPKCESGPQDMEYVYEHGAQTRCFYPAMTLEETYQALRKARSDRENLLPTLTVGKDVKIENLGDTEQVEYVWKGTNALYITQNFPGGMTEFIFAADKSGTTVTEIGHPD</sequence>
<dbReference type="RefSeq" id="WP_135322641.1">
    <property type="nucleotide sequence ID" value="NZ_CP038469.1"/>
</dbReference>
<accession>A0ABX5T6G8</accession>
<proteinExistence type="predicted"/>
<protein>
    <submittedName>
        <fullName evidence="2">Uncharacterized protein</fullName>
    </submittedName>
</protein>